<dbReference type="Gene3D" id="3.40.50.300">
    <property type="entry name" value="P-loop containing nucleotide triphosphate hydrolases"/>
    <property type="match status" value="1"/>
</dbReference>
<name>A0ABY5WB44_9ACTN</name>
<evidence type="ECO:0000313" key="2">
    <source>
        <dbReference type="EMBL" id="UWP86449.1"/>
    </source>
</evidence>
<dbReference type="InterPro" id="IPR027417">
    <property type="entry name" value="P-loop_NTPase"/>
</dbReference>
<dbReference type="Pfam" id="PF22738">
    <property type="entry name" value="NNH7"/>
    <property type="match status" value="1"/>
</dbReference>
<dbReference type="InterPro" id="IPR054567">
    <property type="entry name" value="NNH7"/>
</dbReference>
<gene>
    <name evidence="2" type="ORF">Dfulv_20270</name>
</gene>
<dbReference type="EMBL" id="CP073720">
    <property type="protein sequence ID" value="UWP86449.1"/>
    <property type="molecule type" value="Genomic_DNA"/>
</dbReference>
<evidence type="ECO:0000259" key="1">
    <source>
        <dbReference type="Pfam" id="PF22738"/>
    </source>
</evidence>
<sequence>MARSRLTYAEAVRLLTGGADTVTVLSRLAGGALLLASPLVSTALSLFDAKGEANALLRDLVGAAPDRIRSARGKSHYELLEAAHTVLVLSAFFDALAELGGEQLGALELTDVEKRRLGVLRDQFGQPAVAMPGPLRGFTENAAGIESAFTRMHGALVAFASGLGAASRVQLPSEKPVVERALALYRDRYVRLAADVPEFAFWSQLDEHAATRTEVRRQTETLDRLAEMLSRTVRGGGAPAVETEQRLARHAALVLGRPLWRSDVPAPEGLSFPTVEQGFVSPRFRIAVADKEARFGDESWWDDQPERDDLSAFLAGYLTDPSCTQRPLVVLGHPGAGKSLLTEVLAARLPADAYTTVRVPLRRVDPDADIHRQVEATVERLVKEQVSWGELCRASSTTKVVLLDGFDELVQATGVAQSHYIDRAARFQQDEWVNGRPVVVVITSRTLVMDRTAVPDGTVVVKLEPFDEAQLERWASAWNAVNARHPGFRPLTAEELRHHEDLAGQPLLLLMLAVYAAEHGDRRLDAEDLSTDDLYRRLLDSFIRRQIREKAAADLGEGAFRELEAAGRRDLAVAAFAMFNRGRQYVSEEDLERDLDALQPGAERPEPRLGEPLTRAKRTVAAFFFVHVAQADDDTRAPGRRTYEFLHATFAEYLVAEHTVELLEELAEDWRRSLRRAYSAGLDNGVLRALLSHQPLTNGDEVTPFLIRLIDRLPADTRADLRQALLELFRGARKRIEDIPYRPTPFDVVHRLAAYTANLVVLTALCEPDGVAVDALCGHPDAPDLNSTVRLWRSGLDTEAQNSLFSRLLRADDRLTARYVEARSLPVCEAQLIGDTFTEAVLHTGRSGWYLPPDGAETLPVSPFQRDMHTEVIRLVTSRWPAPEGDRLMPFDETSYLELAARAEASGEPLAFATASLLASCLLSDEPHLPPELVDRLVKFLRARSPANAVQPMLFTLAVRRPEFALRNPALTDELQSMELGPFEFQVALAAVRDNPAHVEPMLEQLREALTTGPQSVVGMGNVTTSMVTGLAFAPHLLPGVLEALASYGEVAWSQVAPRDFRTAVEALGSVRGPAADALREYVACREAEVFEGDDAVAFEHLRAHLSGAGNGVELPDEPT</sequence>
<accession>A0ABY5WB44</accession>
<evidence type="ECO:0000313" key="3">
    <source>
        <dbReference type="Proteomes" id="UP001059617"/>
    </source>
</evidence>
<dbReference type="SUPFAM" id="SSF52540">
    <property type="entry name" value="P-loop containing nucleoside triphosphate hydrolases"/>
    <property type="match status" value="1"/>
</dbReference>
<keyword evidence="3" id="KW-1185">Reference proteome</keyword>
<feature type="domain" description="NACHT N-terminal Helical" evidence="1">
    <location>
        <begin position="4"/>
        <end position="207"/>
    </location>
</feature>
<proteinExistence type="predicted"/>
<dbReference type="RefSeq" id="WP_259865624.1">
    <property type="nucleotide sequence ID" value="NZ_BAAAST010000027.1"/>
</dbReference>
<protein>
    <recommendedName>
        <fullName evidence="1">NACHT N-terminal Helical domain-containing protein</fullName>
    </recommendedName>
</protein>
<reference evidence="2" key="1">
    <citation type="submission" date="2021-04" db="EMBL/GenBank/DDBJ databases">
        <authorList>
            <person name="Hartkoorn R.C."/>
            <person name="Beaudoing E."/>
            <person name="Hot D."/>
        </authorList>
    </citation>
    <scope>NUCLEOTIDE SEQUENCE</scope>
    <source>
        <strain evidence="2">NRRL B-16292</strain>
    </source>
</reference>
<reference evidence="2" key="2">
    <citation type="submission" date="2022-09" db="EMBL/GenBank/DDBJ databases">
        <title>Biosynthetic gene clusters of Dactylosporangioum fulvum.</title>
        <authorList>
            <person name="Caradec T."/>
        </authorList>
    </citation>
    <scope>NUCLEOTIDE SEQUENCE</scope>
    <source>
        <strain evidence="2">NRRL B-16292</strain>
    </source>
</reference>
<organism evidence="2 3">
    <name type="scientific">Dactylosporangium fulvum</name>
    <dbReference type="NCBI Taxonomy" id="53359"/>
    <lineage>
        <taxon>Bacteria</taxon>
        <taxon>Bacillati</taxon>
        <taxon>Actinomycetota</taxon>
        <taxon>Actinomycetes</taxon>
        <taxon>Micromonosporales</taxon>
        <taxon>Micromonosporaceae</taxon>
        <taxon>Dactylosporangium</taxon>
    </lineage>
</organism>
<dbReference type="Proteomes" id="UP001059617">
    <property type="component" value="Chromosome"/>
</dbReference>